<dbReference type="PANTHER" id="PTHR31459">
    <property type="match status" value="1"/>
</dbReference>
<comment type="caution">
    <text evidence="3">The sequence shown here is derived from an EMBL/GenBank/DDBJ whole genome shotgun (WGS) entry which is preliminary data.</text>
</comment>
<comment type="similarity">
    <text evidence="1">Belongs to the LEA type 2 family.</text>
</comment>
<evidence type="ECO:0000313" key="3">
    <source>
        <dbReference type="EMBL" id="MDO1444881.1"/>
    </source>
</evidence>
<dbReference type="SUPFAM" id="SSF117070">
    <property type="entry name" value="LEA14-like"/>
    <property type="match status" value="2"/>
</dbReference>
<dbReference type="Pfam" id="PF03168">
    <property type="entry name" value="LEA_2"/>
    <property type="match status" value="2"/>
</dbReference>
<name>A0ABT8QZP6_9BACT</name>
<dbReference type="Proteomes" id="UP001168528">
    <property type="component" value="Unassembled WGS sequence"/>
</dbReference>
<dbReference type="RefSeq" id="WP_302035682.1">
    <property type="nucleotide sequence ID" value="NZ_JAUKPO010000001.1"/>
</dbReference>
<evidence type="ECO:0000313" key="4">
    <source>
        <dbReference type="Proteomes" id="UP001168528"/>
    </source>
</evidence>
<sequence length="312" mass="34554">MASQSFFRRHPILTFFLILILLGAAAAVYLFKTTSKEELVKQGKNYVMPDLQSAKTVIDEITADSLKGKLTLRVKNSLPLTIDIDSLQYKVTLDGDTVTKGYDDTGIRIESKSNDEVTVPIKVNIRSFYQKVRQLESDSAMVGIHAVLYNHFPVVGSKAIPVNFTKKIYIPKLPKVEVDGIDLSNMGLKGGKLQVKVKVTNYSAMPYTVNGFTYHFKMSDNIDLEGKSDQNFNFDKPGTEIITIPVDIDLNQVGEAAVKILFKSEDTPYTFAGNMHIVTDNAALGKFNMAFQNAGTIKELKENVKAAAQKGK</sequence>
<proteinExistence type="inferred from homology"/>
<dbReference type="EMBL" id="JAUKPO010000001">
    <property type="protein sequence ID" value="MDO1444881.1"/>
    <property type="molecule type" value="Genomic_DNA"/>
</dbReference>
<dbReference type="InterPro" id="IPR045043">
    <property type="entry name" value="Lea14-like"/>
</dbReference>
<feature type="domain" description="Water stress and hypersensitive response" evidence="2">
    <location>
        <begin position="176"/>
        <end position="296"/>
    </location>
</feature>
<evidence type="ECO:0000256" key="1">
    <source>
        <dbReference type="ARBA" id="ARBA00005960"/>
    </source>
</evidence>
<gene>
    <name evidence="3" type="ORF">Q0590_01395</name>
</gene>
<reference evidence="3" key="1">
    <citation type="submission" date="2023-07" db="EMBL/GenBank/DDBJ databases">
        <title>The genome sequence of Rhodocytophaga aerolata KACC 12507.</title>
        <authorList>
            <person name="Zhang X."/>
        </authorList>
    </citation>
    <scope>NUCLEOTIDE SEQUENCE</scope>
    <source>
        <strain evidence="3">KACC 12507</strain>
    </source>
</reference>
<dbReference type="SMART" id="SM00769">
    <property type="entry name" value="WHy"/>
    <property type="match status" value="2"/>
</dbReference>
<protein>
    <submittedName>
        <fullName evidence="3">LEA type 2 family protein</fullName>
    </submittedName>
</protein>
<dbReference type="InterPro" id="IPR004864">
    <property type="entry name" value="LEA_2"/>
</dbReference>
<dbReference type="InterPro" id="IPR013990">
    <property type="entry name" value="WHy-dom"/>
</dbReference>
<organism evidence="3 4">
    <name type="scientific">Rhodocytophaga aerolata</name>
    <dbReference type="NCBI Taxonomy" id="455078"/>
    <lineage>
        <taxon>Bacteria</taxon>
        <taxon>Pseudomonadati</taxon>
        <taxon>Bacteroidota</taxon>
        <taxon>Cytophagia</taxon>
        <taxon>Cytophagales</taxon>
        <taxon>Rhodocytophagaceae</taxon>
        <taxon>Rhodocytophaga</taxon>
    </lineage>
</organism>
<dbReference type="PANTHER" id="PTHR31459:SF2">
    <property type="entry name" value="OS03G0843300 PROTEIN"/>
    <property type="match status" value="1"/>
</dbReference>
<keyword evidence="4" id="KW-1185">Reference proteome</keyword>
<evidence type="ECO:0000259" key="2">
    <source>
        <dbReference type="SMART" id="SM00769"/>
    </source>
</evidence>
<dbReference type="Gene3D" id="2.60.40.1820">
    <property type="match status" value="2"/>
</dbReference>
<accession>A0ABT8QZP6</accession>
<feature type="domain" description="Water stress and hypersensitive response" evidence="2">
    <location>
        <begin position="51"/>
        <end position="169"/>
    </location>
</feature>